<reference evidence="2" key="1">
    <citation type="submission" date="2022-11" db="UniProtKB">
        <authorList>
            <consortium name="WormBaseParasite"/>
        </authorList>
    </citation>
    <scope>IDENTIFICATION</scope>
</reference>
<organism evidence="1 2">
    <name type="scientific">Panagrolaimus sp. ES5</name>
    <dbReference type="NCBI Taxonomy" id="591445"/>
    <lineage>
        <taxon>Eukaryota</taxon>
        <taxon>Metazoa</taxon>
        <taxon>Ecdysozoa</taxon>
        <taxon>Nematoda</taxon>
        <taxon>Chromadorea</taxon>
        <taxon>Rhabditida</taxon>
        <taxon>Tylenchina</taxon>
        <taxon>Panagrolaimomorpha</taxon>
        <taxon>Panagrolaimoidea</taxon>
        <taxon>Panagrolaimidae</taxon>
        <taxon>Panagrolaimus</taxon>
    </lineage>
</organism>
<dbReference type="WBParaSite" id="ES5_v2.g861.t1">
    <property type="protein sequence ID" value="ES5_v2.g861.t1"/>
    <property type="gene ID" value="ES5_v2.g861"/>
</dbReference>
<name>A0AC34GV83_9BILA</name>
<evidence type="ECO:0000313" key="2">
    <source>
        <dbReference type="WBParaSite" id="ES5_v2.g861.t1"/>
    </source>
</evidence>
<protein>
    <submittedName>
        <fullName evidence="2">SLC26A/SulP transporter domain-containing protein</fullName>
    </submittedName>
</protein>
<evidence type="ECO:0000313" key="1">
    <source>
        <dbReference type="Proteomes" id="UP000887579"/>
    </source>
</evidence>
<accession>A0AC34GV83</accession>
<dbReference type="Proteomes" id="UP000887579">
    <property type="component" value="Unplaced"/>
</dbReference>
<sequence>MSIRLQTTSDESNNFRRRNSERIKTIQNRVRKQCTVKGIFKIISSFIPIFKWLPEYDWNGCFFHDMSGGLSMAVLAVPTGIAHAGIAGVEPVYGLYTAIFPAFLYMIFGHSRYTALGGFALLSLMTRAAINKVMTHTAQKYNATHFINETAFALNETVDYLNVEEYNLFQFDSAAFGNNLTGFREVITEEWTDGYKQVRPIHIATTIIQHVIQPRLANIFDFPIPYELILVIVGITATNFADLSTHHSIKVVGNIPTDIALTAVAIHCTIAVIIKQRYHYNFDNWRELYSLGFVGIFASFFPVFPVTSVFARSVIGTATHSTQMTVCFSSMALLAVVLYIGPALEYLPKCVLASMVIVSLYGSMMKIKEAKNLWPTFKCDLVCSF</sequence>
<proteinExistence type="predicted"/>